<dbReference type="InterPro" id="IPR036388">
    <property type="entry name" value="WH-like_DNA-bd_sf"/>
</dbReference>
<organism evidence="3 4">
    <name type="scientific">Myceligenerans salitolerans</name>
    <dbReference type="NCBI Taxonomy" id="1230528"/>
    <lineage>
        <taxon>Bacteria</taxon>
        <taxon>Bacillati</taxon>
        <taxon>Actinomycetota</taxon>
        <taxon>Actinomycetes</taxon>
        <taxon>Micrococcales</taxon>
        <taxon>Promicromonosporaceae</taxon>
        <taxon>Myceligenerans</taxon>
    </lineage>
</organism>
<dbReference type="Gene3D" id="1.10.10.10">
    <property type="entry name" value="Winged helix-like DNA-binding domain superfamily/Winged helix DNA-binding domain"/>
    <property type="match status" value="1"/>
</dbReference>
<accession>A0ABS3ID97</accession>
<dbReference type="Gene3D" id="3.30.420.40">
    <property type="match status" value="2"/>
</dbReference>
<dbReference type="Proteomes" id="UP000664617">
    <property type="component" value="Unassembled WGS sequence"/>
</dbReference>
<evidence type="ECO:0000313" key="4">
    <source>
        <dbReference type="Proteomes" id="UP000664617"/>
    </source>
</evidence>
<gene>
    <name evidence="3" type="ORF">J0911_15125</name>
</gene>
<dbReference type="InterPro" id="IPR000600">
    <property type="entry name" value="ROK"/>
</dbReference>
<dbReference type="PANTHER" id="PTHR18964:SF149">
    <property type="entry name" value="BIFUNCTIONAL UDP-N-ACETYLGLUCOSAMINE 2-EPIMERASE_N-ACETYLMANNOSAMINE KINASE"/>
    <property type="match status" value="1"/>
</dbReference>
<proteinExistence type="inferred from homology"/>
<dbReference type="SUPFAM" id="SSF53067">
    <property type="entry name" value="Actin-like ATPase domain"/>
    <property type="match status" value="1"/>
</dbReference>
<dbReference type="InterPro" id="IPR011991">
    <property type="entry name" value="ArsR-like_HTH"/>
</dbReference>
<dbReference type="Pfam" id="PF00480">
    <property type="entry name" value="ROK"/>
    <property type="match status" value="2"/>
</dbReference>
<dbReference type="InterPro" id="IPR000835">
    <property type="entry name" value="HTH_MarR-typ"/>
</dbReference>
<dbReference type="Pfam" id="PF12802">
    <property type="entry name" value="MarR_2"/>
    <property type="match status" value="1"/>
</dbReference>
<reference evidence="4" key="1">
    <citation type="submission" date="2023-07" db="EMBL/GenBank/DDBJ databases">
        <title>Myceligenerans salitolerans sp. nov., a halotolerant actinomycete isolated from a salt lake in Xinjiang, China.</title>
        <authorList>
            <person name="Guan T."/>
        </authorList>
    </citation>
    <scope>NUCLEOTIDE SEQUENCE [LARGE SCALE GENOMIC DNA]</scope>
    <source>
        <strain evidence="4">XHU 5031</strain>
    </source>
</reference>
<dbReference type="InterPro" id="IPR036390">
    <property type="entry name" value="WH_DNA-bd_sf"/>
</dbReference>
<dbReference type="PANTHER" id="PTHR18964">
    <property type="entry name" value="ROK (REPRESSOR, ORF, KINASE) FAMILY"/>
    <property type="match status" value="1"/>
</dbReference>
<dbReference type="CDD" id="cd00090">
    <property type="entry name" value="HTH_ARSR"/>
    <property type="match status" value="1"/>
</dbReference>
<sequence length="403" mass="41681">MELSRAGPAGLKDMRRSNELAVLDELYRRSPSTRTALARATGVTKPTVSAALASLIDAGLVEPVESGAAVSKYGAELFQAAGRSLPVLGLDVGTRYIRAQLAGLDDRLLAEADTPVGDLTLDGIIVAILHLRTEVCREAGIEVRDIQAIGIGVPGVVHPRTGRVEMAGGFDGLNGTALGEELSGLLGARVIVENDVNAAALAERQYGACVELDDFAMISVGAGVGAALVLGGRVHRGRQGSAGELDLLFGLDPRGRTLADPSSEAMVSYADALLRARGPLVSTTRVTSPVNLPQVFAAAESGDPFAQAVVDEAARRIAALCACLVAVADVDTIVLIGGIGASIEPGRAALEARLAELVPWPTALIQSSLGRAGTVQGARSLAVREARREIFAQNLGRPLHAAF</sequence>
<dbReference type="SUPFAM" id="SSF46785">
    <property type="entry name" value="Winged helix' DNA-binding domain"/>
    <property type="match status" value="1"/>
</dbReference>
<comment type="caution">
    <text evidence="3">The sequence shown here is derived from an EMBL/GenBank/DDBJ whole genome shotgun (WGS) entry which is preliminary data.</text>
</comment>
<dbReference type="InterPro" id="IPR043129">
    <property type="entry name" value="ATPase_NBD"/>
</dbReference>
<protein>
    <submittedName>
        <fullName evidence="3">ROK family transcriptional regulator</fullName>
    </submittedName>
</protein>
<name>A0ABS3ID97_9MICO</name>
<evidence type="ECO:0000259" key="2">
    <source>
        <dbReference type="Pfam" id="PF12802"/>
    </source>
</evidence>
<keyword evidence="4" id="KW-1185">Reference proteome</keyword>
<comment type="similarity">
    <text evidence="1">Belongs to the ROK (NagC/XylR) family.</text>
</comment>
<evidence type="ECO:0000256" key="1">
    <source>
        <dbReference type="ARBA" id="ARBA00006479"/>
    </source>
</evidence>
<dbReference type="EMBL" id="JAFMPK010000047">
    <property type="protein sequence ID" value="MBO0610364.1"/>
    <property type="molecule type" value="Genomic_DNA"/>
</dbReference>
<feature type="domain" description="HTH marR-type" evidence="2">
    <location>
        <begin position="17"/>
        <end position="67"/>
    </location>
</feature>
<dbReference type="RefSeq" id="WP_207276307.1">
    <property type="nucleotide sequence ID" value="NZ_JAFMPK010000047.1"/>
</dbReference>
<evidence type="ECO:0000313" key="3">
    <source>
        <dbReference type="EMBL" id="MBO0610364.1"/>
    </source>
</evidence>